<dbReference type="EMBL" id="JACHJN010000012">
    <property type="protein sequence ID" value="MBB5959621.1"/>
    <property type="molecule type" value="Genomic_DNA"/>
</dbReference>
<reference evidence="8 9" key="1">
    <citation type="submission" date="2020-08" db="EMBL/GenBank/DDBJ databases">
        <title>Genomic Encyclopedia of Type Strains, Phase III (KMG-III): the genomes of soil and plant-associated and newly described type strains.</title>
        <authorList>
            <person name="Whitman W."/>
        </authorList>
    </citation>
    <scope>NUCLEOTIDE SEQUENCE [LARGE SCALE GENOMIC DNA]</scope>
    <source>
        <strain evidence="8 9">CECT 8640</strain>
    </source>
</reference>
<keyword evidence="9" id="KW-1185">Reference proteome</keyword>
<feature type="domain" description="TauD/TfdA-like" evidence="7">
    <location>
        <begin position="124"/>
        <end position="323"/>
    </location>
</feature>
<protein>
    <submittedName>
        <fullName evidence="8">Fe(II)/alpha-ketoglutarate-dependent arginine beta-hydroxylase</fullName>
    </submittedName>
</protein>
<dbReference type="InterPro" id="IPR003819">
    <property type="entry name" value="TauD/TfdA-like"/>
</dbReference>
<dbReference type="InterPro" id="IPR014503">
    <property type="entry name" value="Clavaminate_syn-like"/>
</dbReference>
<name>A0A841CPM0_9PSEU</name>
<dbReference type="NCBIfam" id="TIGR03946">
    <property type="entry name" value="viomycin_VioC"/>
    <property type="match status" value="1"/>
</dbReference>
<dbReference type="PIRSF" id="PIRSF019543">
    <property type="entry name" value="Clavaminate_syn"/>
    <property type="match status" value="1"/>
</dbReference>
<keyword evidence="3" id="KW-0560">Oxidoreductase</keyword>
<evidence type="ECO:0000256" key="2">
    <source>
        <dbReference type="ARBA" id="ARBA00022723"/>
    </source>
</evidence>
<organism evidence="8 9">
    <name type="scientific">Saccharothrix tamanrassetensis</name>
    <dbReference type="NCBI Taxonomy" id="1051531"/>
    <lineage>
        <taxon>Bacteria</taxon>
        <taxon>Bacillati</taxon>
        <taxon>Actinomycetota</taxon>
        <taxon>Actinomycetes</taxon>
        <taxon>Pseudonocardiales</taxon>
        <taxon>Pseudonocardiaceae</taxon>
        <taxon>Saccharothrix</taxon>
    </lineage>
</organism>
<evidence type="ECO:0000256" key="4">
    <source>
        <dbReference type="ARBA" id="ARBA00023004"/>
    </source>
</evidence>
<dbReference type="SUPFAM" id="SSF51197">
    <property type="entry name" value="Clavaminate synthase-like"/>
    <property type="match status" value="1"/>
</dbReference>
<evidence type="ECO:0000256" key="5">
    <source>
        <dbReference type="PIRSR" id="PIRSR019543-1"/>
    </source>
</evidence>
<feature type="binding site" evidence="5">
    <location>
        <position position="318"/>
    </location>
    <ligand>
        <name>2-oxoglutarate</name>
        <dbReference type="ChEBI" id="CHEBI:16810"/>
    </ligand>
</feature>
<dbReference type="Pfam" id="PF02668">
    <property type="entry name" value="TauD"/>
    <property type="match status" value="1"/>
</dbReference>
<dbReference type="GO" id="GO:0005506">
    <property type="term" value="F:iron ion binding"/>
    <property type="evidence" value="ECO:0007669"/>
    <property type="project" value="InterPro"/>
</dbReference>
<feature type="binding site" evidence="5">
    <location>
        <position position="322"/>
    </location>
    <ligand>
        <name>2-oxoglutarate</name>
        <dbReference type="ChEBI" id="CHEBI:16810"/>
    </ligand>
</feature>
<keyword evidence="4 6" id="KW-0408">Iron</keyword>
<proteinExistence type="inferred from homology"/>
<gene>
    <name evidence="8" type="ORF">FHS29_006242</name>
</gene>
<feature type="binding site" evidence="6">
    <location>
        <position position="157"/>
    </location>
    <ligand>
        <name>Fe cation</name>
        <dbReference type="ChEBI" id="CHEBI:24875"/>
    </ligand>
</feature>
<feature type="binding site" evidence="6">
    <location>
        <position position="304"/>
    </location>
    <ligand>
        <name>Fe cation</name>
        <dbReference type="ChEBI" id="CHEBI:24875"/>
    </ligand>
</feature>
<dbReference type="InterPro" id="IPR053447">
    <property type="entry name" value="Alpha-KG_dependent_hydroxylase"/>
</dbReference>
<evidence type="ECO:0000256" key="6">
    <source>
        <dbReference type="PIRSR" id="PIRSR019543-2"/>
    </source>
</evidence>
<evidence type="ECO:0000313" key="9">
    <source>
        <dbReference type="Proteomes" id="UP000547510"/>
    </source>
</evidence>
<feature type="binding site" evidence="5">
    <location>
        <position position="181"/>
    </location>
    <ligand>
        <name>2-oxoglutarate</name>
        <dbReference type="ChEBI" id="CHEBI:16810"/>
    </ligand>
</feature>
<accession>A0A841CPM0</accession>
<dbReference type="GO" id="GO:0016491">
    <property type="term" value="F:oxidoreductase activity"/>
    <property type="evidence" value="ECO:0007669"/>
    <property type="project" value="UniProtKB-KW"/>
</dbReference>
<evidence type="ECO:0000256" key="3">
    <source>
        <dbReference type="ARBA" id="ARBA00023002"/>
    </source>
</evidence>
<dbReference type="InterPro" id="IPR042098">
    <property type="entry name" value="TauD-like_sf"/>
</dbReference>
<dbReference type="Gene3D" id="3.60.130.10">
    <property type="entry name" value="Clavaminate synthase-like"/>
    <property type="match status" value="1"/>
</dbReference>
<evidence type="ECO:0000259" key="7">
    <source>
        <dbReference type="Pfam" id="PF02668"/>
    </source>
</evidence>
<dbReference type="NCBIfam" id="NF041363">
    <property type="entry name" value="GntD_guanitoxin"/>
    <property type="match status" value="1"/>
</dbReference>
<evidence type="ECO:0000256" key="1">
    <source>
        <dbReference type="ARBA" id="ARBA00008425"/>
    </source>
</evidence>
<dbReference type="Proteomes" id="UP000547510">
    <property type="component" value="Unassembled WGS sequence"/>
</dbReference>
<dbReference type="RefSeq" id="WP_184696695.1">
    <property type="nucleotide sequence ID" value="NZ_JACHJN010000012.1"/>
</dbReference>
<comment type="caution">
    <text evidence="8">The sequence shown here is derived from an EMBL/GenBank/DDBJ whole genome shotgun (WGS) entry which is preliminary data.</text>
</comment>
<feature type="binding site" evidence="6">
    <location>
        <position position="155"/>
    </location>
    <ligand>
        <name>Fe cation</name>
        <dbReference type="ChEBI" id="CHEBI:24875"/>
    </ligand>
</feature>
<dbReference type="AlphaFoldDB" id="A0A841CPM0"/>
<sequence>MRSSSAEASDEVAILTPAEAKAAAELATSLAQRYSSVDDEDLLCDLPFHASKLPLRAQRFLRRFALADRRGFCIVKGHVMDAARIGPTPADWRGMARPGPEFPEEILLLLYAALLGEPFGWVTQQDGHLVHNTFPIKEHEYEQLGSGSRELLTWHTEDAFHPYRGDYLILASLRNPDRVATTVAELDVSALSPEDLGLLFQERFRIVPDESHRPGNNSSVSASDRRRFANIERLTTDHRPVAVLFGSPTDPYLRLDPYFMEIPEEDLDANRAFRALVEVIDRNLRNIVLEQGDFLFVNNHRAVHGRAPFTARYDGTDRWLKRVNVTTDLRKSRDMRATAASRLIG</sequence>
<comment type="similarity">
    <text evidence="1">Belongs to the clavaminate synthase family.</text>
</comment>
<evidence type="ECO:0000313" key="8">
    <source>
        <dbReference type="EMBL" id="MBB5959621.1"/>
    </source>
</evidence>
<dbReference type="InterPro" id="IPR023966">
    <property type="entry name" value="Arginine_beta-hydroxylase"/>
</dbReference>
<keyword evidence="2 6" id="KW-0479">Metal-binding</keyword>